<protein>
    <submittedName>
        <fullName evidence="1">Uncharacterized protein</fullName>
    </submittedName>
</protein>
<proteinExistence type="predicted"/>
<accession>A0ACB9MXL9</accession>
<dbReference type="Proteomes" id="UP000828941">
    <property type="component" value="Chromosome 8"/>
</dbReference>
<organism evidence="1 2">
    <name type="scientific">Bauhinia variegata</name>
    <name type="common">Purple orchid tree</name>
    <name type="synonym">Phanera variegata</name>
    <dbReference type="NCBI Taxonomy" id="167791"/>
    <lineage>
        <taxon>Eukaryota</taxon>
        <taxon>Viridiplantae</taxon>
        <taxon>Streptophyta</taxon>
        <taxon>Embryophyta</taxon>
        <taxon>Tracheophyta</taxon>
        <taxon>Spermatophyta</taxon>
        <taxon>Magnoliopsida</taxon>
        <taxon>eudicotyledons</taxon>
        <taxon>Gunneridae</taxon>
        <taxon>Pentapetalae</taxon>
        <taxon>rosids</taxon>
        <taxon>fabids</taxon>
        <taxon>Fabales</taxon>
        <taxon>Fabaceae</taxon>
        <taxon>Cercidoideae</taxon>
        <taxon>Cercideae</taxon>
        <taxon>Bauhiniinae</taxon>
        <taxon>Bauhinia</taxon>
    </lineage>
</organism>
<gene>
    <name evidence="1" type="ORF">L6164_019769</name>
</gene>
<evidence type="ECO:0000313" key="2">
    <source>
        <dbReference type="Proteomes" id="UP000828941"/>
    </source>
</evidence>
<dbReference type="EMBL" id="CM039433">
    <property type="protein sequence ID" value="KAI4327290.1"/>
    <property type="molecule type" value="Genomic_DNA"/>
</dbReference>
<sequence length="985" mass="109416">MPPLILNPLPFLLLALLCLSCFSLGFSLYRDTQILLRVKNSQIVDKNDSLKDWVPNGYHNPCNWTGINCDARNQSVVSVDLTSTGIQGGFPFGFCRIRTLQNLTLAQNSLGDIILPRPLALCSHLRLLDLSGNLFVGGLPEFLSDFSELRLLNLSYNNFTGDIPASFGRFPRLSVLCLYSNLLNGTIPPFLGNLSELTRLDLSYNPFKPGPLPSELGNLSKLEVMIIRNANIAGDLPDSIGKLVSLKNLDLSTNSLSGKIPDGISGLRNVEQIELYENLLSGELPQGLSNLSSLRRLDLSLNSLTGKLPDNICALLLTSLHLNDNFLEGEIPASLASNPNLEELHLFNNSFTGKLPEDLGRNSELMALDVSTNDFIDELPRYLCQRNKLQRLITFKNRFSGALPEQFGECHSLYYVRIEDNQLSGNVPPKFWGLPRLQLLRMDNNRFEGMLSPSISDVWELEKLILSRNRFSGHLPVEICELHKLEALDISLNRFTGEVPSCITGLRKLQTLRMQENMFTGDIPSKMSSWADLTELNLSHNRLSGTIPPELGSLPDLTYLDLAVNLLTGEIPAELTKLKLNQFNVSFNKLYGKVPAAFDHQLYLSSLLGNTDLCSPDLKSLPPCSKSRPLSLIAVIILAACAVLLVGSLLWFIKSKSFGFGDKYKRAYKTSTFQRIEFNEEDIVPFLTSENHIGSGSSGRVYRVKLKTGETVAVKKLWGGTEKEETESVFKSEVETLGQIRHANIVKLLFSCSADDLRILVYEYVENGSLADVLHGEKCEQLMDWSKRFSIAVGAAQGLAYLHHDCVPPILHRDVKSNNILLDQEFRPLVADFGLAKTLQRVVTEGAAPMSRIAGSHGYIAPEYAYTLKVTEKSDVYSFGVVLMELVTGKRPNDPSFGENNDLVKWITESALSCPEGGSGNVEGGWNNLAHVIDPRLDRSTCDYQEVDMVLNVALLCTSGFPINRPSMRRVVELLKEYKVSRPKT</sequence>
<reference evidence="1 2" key="1">
    <citation type="journal article" date="2022" name="DNA Res.">
        <title>Chromosomal-level genome assembly of the orchid tree Bauhinia variegata (Leguminosae; Cercidoideae) supports the allotetraploid origin hypothesis of Bauhinia.</title>
        <authorList>
            <person name="Zhong Y."/>
            <person name="Chen Y."/>
            <person name="Zheng D."/>
            <person name="Pang J."/>
            <person name="Liu Y."/>
            <person name="Luo S."/>
            <person name="Meng S."/>
            <person name="Qian L."/>
            <person name="Wei D."/>
            <person name="Dai S."/>
            <person name="Zhou R."/>
        </authorList>
    </citation>
    <scope>NUCLEOTIDE SEQUENCE [LARGE SCALE GENOMIC DNA]</scope>
    <source>
        <strain evidence="1">BV-YZ2020</strain>
    </source>
</reference>
<keyword evidence="2" id="KW-1185">Reference proteome</keyword>
<name>A0ACB9MXL9_BAUVA</name>
<comment type="caution">
    <text evidence="1">The sequence shown here is derived from an EMBL/GenBank/DDBJ whole genome shotgun (WGS) entry which is preliminary data.</text>
</comment>
<evidence type="ECO:0000313" key="1">
    <source>
        <dbReference type="EMBL" id="KAI4327290.1"/>
    </source>
</evidence>